<reference evidence="11 12" key="1">
    <citation type="journal article" date="2011" name="J. Bacteriol.">
        <title>Complete genome sequence and updated annotation of Desulfovibrio alaskensis G20.</title>
        <authorList>
            <person name="Hauser L.J."/>
            <person name="Land M.L."/>
            <person name="Brown S.D."/>
            <person name="Larimer F."/>
            <person name="Keller K.L."/>
            <person name="Rapp-Giles B.J."/>
            <person name="Price M.N."/>
            <person name="Lin M."/>
            <person name="Bruce D.C."/>
            <person name="Detter J.C."/>
            <person name="Tapia R."/>
            <person name="Han C.S."/>
            <person name="Goodwin L.A."/>
            <person name="Cheng J.F."/>
            <person name="Pitluck S."/>
            <person name="Copeland A."/>
            <person name="Lucas S."/>
            <person name="Nolan M."/>
            <person name="Lapidus A.L."/>
            <person name="Palumbo A.V."/>
            <person name="Wall J.D."/>
        </authorList>
    </citation>
    <scope>NUCLEOTIDE SEQUENCE [LARGE SCALE GENOMIC DNA]</scope>
    <source>
        <strain evidence="12">ATCC BAA 1058 / DSM 17464 / G20</strain>
    </source>
</reference>
<dbReference type="SUPFAM" id="SSF47384">
    <property type="entry name" value="Homodimeric domain of signal transducing histidine kinase"/>
    <property type="match status" value="1"/>
</dbReference>
<keyword evidence="8" id="KW-1133">Transmembrane helix</keyword>
<dbReference type="SUPFAM" id="SSF55874">
    <property type="entry name" value="ATPase domain of HSP90 chaperone/DNA topoisomerase II/histidine kinase"/>
    <property type="match status" value="1"/>
</dbReference>
<feature type="transmembrane region" description="Helical" evidence="8">
    <location>
        <begin position="261"/>
        <end position="284"/>
    </location>
</feature>
<comment type="catalytic activity">
    <reaction evidence="1">
        <text>ATP + protein L-histidine = ADP + protein N-phospho-L-histidine.</text>
        <dbReference type="EC" id="2.7.13.3"/>
    </reaction>
</comment>
<dbReference type="InterPro" id="IPR003661">
    <property type="entry name" value="HisK_dim/P_dom"/>
</dbReference>
<feature type="modified residue" description="4-aspartylphosphate" evidence="6">
    <location>
        <position position="747"/>
    </location>
</feature>
<dbReference type="CDD" id="cd16922">
    <property type="entry name" value="HATPase_EvgS-ArcB-TorS-like"/>
    <property type="match status" value="1"/>
</dbReference>
<proteinExistence type="predicted"/>
<dbReference type="Pfam" id="PF02518">
    <property type="entry name" value="HATPase_c"/>
    <property type="match status" value="1"/>
</dbReference>
<evidence type="ECO:0000256" key="3">
    <source>
        <dbReference type="ARBA" id="ARBA00022553"/>
    </source>
</evidence>
<evidence type="ECO:0000256" key="7">
    <source>
        <dbReference type="SAM" id="MobiDB-lite"/>
    </source>
</evidence>
<dbReference type="Gene3D" id="3.40.50.2300">
    <property type="match status" value="1"/>
</dbReference>
<dbReference type="SUPFAM" id="SSF52172">
    <property type="entry name" value="CheY-like"/>
    <property type="match status" value="1"/>
</dbReference>
<dbReference type="InterPro" id="IPR001789">
    <property type="entry name" value="Sig_transdc_resp-reg_receiver"/>
</dbReference>
<dbReference type="Gene3D" id="3.30.565.10">
    <property type="entry name" value="Histidine kinase-like ATPase, C-terminal domain"/>
    <property type="match status" value="1"/>
</dbReference>
<feature type="domain" description="Response regulatory" evidence="10">
    <location>
        <begin position="698"/>
        <end position="817"/>
    </location>
</feature>
<dbReference type="Pfam" id="PF00072">
    <property type="entry name" value="Response_reg"/>
    <property type="match status" value="1"/>
</dbReference>
<dbReference type="EC" id="2.7.13.3" evidence="2"/>
<dbReference type="PANTHER" id="PTHR43047:SF72">
    <property type="entry name" value="OSMOSENSING HISTIDINE PROTEIN KINASE SLN1"/>
    <property type="match status" value="1"/>
</dbReference>
<dbReference type="PROSITE" id="PS50109">
    <property type="entry name" value="HIS_KIN"/>
    <property type="match status" value="1"/>
</dbReference>
<dbReference type="Proteomes" id="UP000002710">
    <property type="component" value="Chromosome"/>
</dbReference>
<feature type="domain" description="Histidine kinase" evidence="9">
    <location>
        <begin position="459"/>
        <end position="680"/>
    </location>
</feature>
<keyword evidence="5 11" id="KW-0418">Kinase</keyword>
<dbReference type="InterPro" id="IPR036890">
    <property type="entry name" value="HATPase_C_sf"/>
</dbReference>
<accession>Q312Q9</accession>
<feature type="transmembrane region" description="Helical" evidence="8">
    <location>
        <begin position="321"/>
        <end position="341"/>
    </location>
</feature>
<dbReference type="InterPro" id="IPR036097">
    <property type="entry name" value="HisK_dim/P_sf"/>
</dbReference>
<dbReference type="InterPro" id="IPR011006">
    <property type="entry name" value="CheY-like_superfamily"/>
</dbReference>
<dbReference type="SMART" id="SM00388">
    <property type="entry name" value="HisKA"/>
    <property type="match status" value="1"/>
</dbReference>
<dbReference type="CDD" id="cd17546">
    <property type="entry name" value="REC_hyHK_CKI1_RcsC-like"/>
    <property type="match status" value="1"/>
</dbReference>
<feature type="compositionally biased region" description="Polar residues" evidence="7">
    <location>
        <begin position="920"/>
        <end position="934"/>
    </location>
</feature>
<evidence type="ECO:0000256" key="2">
    <source>
        <dbReference type="ARBA" id="ARBA00012438"/>
    </source>
</evidence>
<feature type="transmembrane region" description="Helical" evidence="8">
    <location>
        <begin position="290"/>
        <end position="309"/>
    </location>
</feature>
<organism evidence="11 12">
    <name type="scientific">Oleidesulfovibrio alaskensis (strain ATCC BAA-1058 / DSM 17464 / G20)</name>
    <name type="common">Desulfovibrio alaskensis</name>
    <dbReference type="NCBI Taxonomy" id="207559"/>
    <lineage>
        <taxon>Bacteria</taxon>
        <taxon>Pseudomonadati</taxon>
        <taxon>Thermodesulfobacteriota</taxon>
        <taxon>Desulfovibrionia</taxon>
        <taxon>Desulfovibrionales</taxon>
        <taxon>Desulfovibrionaceae</taxon>
        <taxon>Oleidesulfovibrio</taxon>
    </lineage>
</organism>
<evidence type="ECO:0000313" key="12">
    <source>
        <dbReference type="Proteomes" id="UP000002710"/>
    </source>
</evidence>
<dbReference type="eggNOG" id="COG4191">
    <property type="taxonomic scope" value="Bacteria"/>
</dbReference>
<dbReference type="InterPro" id="IPR005467">
    <property type="entry name" value="His_kinase_dom"/>
</dbReference>
<dbReference type="Pfam" id="PF07695">
    <property type="entry name" value="7TMR-DISM_7TM"/>
    <property type="match status" value="1"/>
</dbReference>
<keyword evidence="3 6" id="KW-0597">Phosphoprotein</keyword>
<dbReference type="PANTHER" id="PTHR43047">
    <property type="entry name" value="TWO-COMPONENT HISTIDINE PROTEIN KINASE"/>
    <property type="match status" value="1"/>
</dbReference>
<feature type="region of interest" description="Disordered" evidence="7">
    <location>
        <begin position="1026"/>
        <end position="1045"/>
    </location>
</feature>
<dbReference type="HOGENOM" id="CLU_272225_0_0_7"/>
<dbReference type="GO" id="GO:0000155">
    <property type="term" value="F:phosphorelay sensor kinase activity"/>
    <property type="evidence" value="ECO:0007669"/>
    <property type="project" value="InterPro"/>
</dbReference>
<feature type="compositionally biased region" description="Basic and acidic residues" evidence="7">
    <location>
        <begin position="950"/>
        <end position="964"/>
    </location>
</feature>
<evidence type="ECO:0000256" key="4">
    <source>
        <dbReference type="ARBA" id="ARBA00022679"/>
    </source>
</evidence>
<evidence type="ECO:0000256" key="6">
    <source>
        <dbReference type="PROSITE-ProRule" id="PRU00169"/>
    </source>
</evidence>
<evidence type="ECO:0000313" key="11">
    <source>
        <dbReference type="EMBL" id="ABB38087.1"/>
    </source>
</evidence>
<dbReference type="GO" id="GO:0009927">
    <property type="term" value="F:histidine phosphotransfer kinase activity"/>
    <property type="evidence" value="ECO:0007669"/>
    <property type="project" value="TreeGrafter"/>
</dbReference>
<evidence type="ECO:0000256" key="8">
    <source>
        <dbReference type="SAM" id="Phobius"/>
    </source>
</evidence>
<dbReference type="EMBL" id="CP000112">
    <property type="protein sequence ID" value="ABB38087.1"/>
    <property type="molecule type" value="Genomic_DNA"/>
</dbReference>
<feature type="compositionally biased region" description="Acidic residues" evidence="7">
    <location>
        <begin position="979"/>
        <end position="996"/>
    </location>
</feature>
<dbReference type="Gene3D" id="1.10.287.130">
    <property type="match status" value="1"/>
</dbReference>
<sequence length="1187" mass="125446">MRYSLRFYSHCAFIISLFVLLTVPASGGASGIASVPLDELESRMWVKPFMEVLPDAGGSLTITQVASPRMRQQFRHFDDVSPLGGARAVWLRFTLLDDGNRNAAALPPFRADKAQPLPDSVRFALSSVERDGQNSTAEEPQETPEPRQALLQGPVLQLGPTIPAPVELYIPSADSAEGWQRIMTTGTAVPLPAPGGAPLTVYLRIAGAPGPWFQPTLHPAGDSLDDAVRAAKPMHLLQGALLALILLHIAMAATAKSVWRLWAAAATAAVLLHSLSPVAAATLFSWRSVAALFLPGIAVLVLAQTGRSLLRTDESQRADRLFALCMAAGAIAALLPLIPGFSGLHRALPLWPLLCVLPALPALLRWQDGVSGAGRYMLACLLPATGTVAGMGAALSPDAPYWASLGPALGTAGGLLCLAIAPDSKRCVPAAAPEQNDTAEQHAFEQQEPHLTAGALLARVSHDLRTPLTAMLSTIEELTASLPAHTGRKQLALLQSAGRNLQLQINDLLDAARAAKGRTDLKAVRFNLHHVLEEAHDIALIKAGRKGLQLSWFMSPHLPVNFLGDPDRILQIVLNLLGNAIRFTDEGTIRLSVERVDDSTDPGHLRFTISDTGVGIPLENPYAVFDSFCVSPGTGSGRYGGMGLGLSITRDLVSMMGGVVCLESAPASGTTVSFTLRLQPASKLPHGMPSCLGRQPGLVLVADDIASNRQLLSFFLEDTPLVLIEARSGAEALRVFRRRLPSLVMVDARMPEMSGPETVRALREAETELGLMPGPVFGVVKAGDEQGAEAMRQAGCSAILLRPFTRGTLLSAVSETIAAMENPAQEPATAPECTVPAGGHTAAHSAQTMQQADITGGQQAHHETAEEPAETEPLLSAVNPMFFHNEERKLQNGAATVVQPETCSGPEEDGCATEHAASAAENTETDSVAAQQTAAAMPPEQSAAPVDTPSLEHFETSRSVKTTEVDTAAQKSHELAGTAEDDPADEESPLPDDDGDAMPPVNIPSVLTPETFARISAAVAALAEPEPAAPAGLAREEKPYPDTDSAERAGVFSVMKPQAEQAAEQHDTAGIRQYAADAEPPAELPAQLQGLSDSISAGRRAMLHNDLPRTGAAAAAIEHIAAQLGLQALRRIARCVCDAAAANDADAVQDLFAELESATVRNRKAMEDLFRMQTVLRQNGKQGTGQP</sequence>
<evidence type="ECO:0000256" key="1">
    <source>
        <dbReference type="ARBA" id="ARBA00000085"/>
    </source>
</evidence>
<dbReference type="STRING" id="207559.Dde_1286"/>
<dbReference type="GO" id="GO:0005886">
    <property type="term" value="C:plasma membrane"/>
    <property type="evidence" value="ECO:0007669"/>
    <property type="project" value="TreeGrafter"/>
</dbReference>
<keyword evidence="8" id="KW-0472">Membrane</keyword>
<dbReference type="PRINTS" id="PR00344">
    <property type="entry name" value="BCTRLSENSOR"/>
</dbReference>
<name>Q312Q9_OLEA2</name>
<dbReference type="CDD" id="cd00082">
    <property type="entry name" value="HisKA"/>
    <property type="match status" value="1"/>
</dbReference>
<evidence type="ECO:0000256" key="5">
    <source>
        <dbReference type="ARBA" id="ARBA00022777"/>
    </source>
</evidence>
<keyword evidence="12" id="KW-1185">Reference proteome</keyword>
<protein>
    <recommendedName>
        <fullName evidence="2">histidine kinase</fullName>
        <ecNumber evidence="2">2.7.13.3</ecNumber>
    </recommendedName>
</protein>
<feature type="region of interest" description="Disordered" evidence="7">
    <location>
        <begin position="900"/>
        <end position="1004"/>
    </location>
</feature>
<dbReference type="InterPro" id="IPR004358">
    <property type="entry name" value="Sig_transdc_His_kin-like_C"/>
</dbReference>
<feature type="compositionally biased region" description="Polar residues" evidence="7">
    <location>
        <begin position="844"/>
        <end position="858"/>
    </location>
</feature>
<dbReference type="SMART" id="SM00448">
    <property type="entry name" value="REC"/>
    <property type="match status" value="1"/>
</dbReference>
<feature type="region of interest" description="Disordered" evidence="7">
    <location>
        <begin position="128"/>
        <end position="147"/>
    </location>
</feature>
<dbReference type="KEGG" id="dde:Dde_1286"/>
<feature type="transmembrane region" description="Helical" evidence="8">
    <location>
        <begin position="236"/>
        <end position="254"/>
    </location>
</feature>
<gene>
    <name evidence="11" type="ordered locus">Dde_1286</name>
</gene>
<evidence type="ECO:0000259" key="10">
    <source>
        <dbReference type="PROSITE" id="PS50110"/>
    </source>
</evidence>
<keyword evidence="4" id="KW-0808">Transferase</keyword>
<feature type="compositionally biased region" description="Basic and acidic residues" evidence="7">
    <location>
        <begin position="1034"/>
        <end position="1045"/>
    </location>
</feature>
<dbReference type="AlphaFoldDB" id="Q312Q9"/>
<dbReference type="InterPro" id="IPR011623">
    <property type="entry name" value="7TMR_DISM_rcpt_extracell_dom1"/>
</dbReference>
<dbReference type="Pfam" id="PF00512">
    <property type="entry name" value="HisKA"/>
    <property type="match status" value="1"/>
</dbReference>
<feature type="region of interest" description="Disordered" evidence="7">
    <location>
        <begin position="823"/>
        <end position="871"/>
    </location>
</feature>
<dbReference type="PROSITE" id="PS50110">
    <property type="entry name" value="RESPONSE_REGULATORY"/>
    <property type="match status" value="1"/>
</dbReference>
<keyword evidence="8" id="KW-0812">Transmembrane</keyword>
<dbReference type="InterPro" id="IPR003594">
    <property type="entry name" value="HATPase_dom"/>
</dbReference>
<dbReference type="RefSeq" id="WP_011367281.1">
    <property type="nucleotide sequence ID" value="NC_007519.1"/>
</dbReference>
<dbReference type="SMART" id="SM00387">
    <property type="entry name" value="HATPase_c"/>
    <property type="match status" value="1"/>
</dbReference>
<evidence type="ECO:0000259" key="9">
    <source>
        <dbReference type="PROSITE" id="PS50109"/>
    </source>
</evidence>